<accession>A0A1S7LFZ9</accession>
<sequence length="60" mass="7128">MHLCEKNISNLMTKIEKQKFPKKPTKNSSFNRQEIPLQAYKFHKPIKIQPTLAETAWLFI</sequence>
<evidence type="ECO:0000313" key="1">
    <source>
        <dbReference type="EMBL" id="CRH05875.1"/>
    </source>
</evidence>
<name>A0A1S7LFZ9_MAGMO</name>
<protein>
    <submittedName>
        <fullName evidence="1">Uncharacterized protein</fullName>
    </submittedName>
</protein>
<dbReference type="AlphaFoldDB" id="A0A1S7LFZ9"/>
<gene>
    <name evidence="1" type="ORF">MAGMO_1694</name>
</gene>
<proteinExistence type="predicted"/>
<dbReference type="EMBL" id="LO017727">
    <property type="protein sequence ID" value="CRH05875.1"/>
    <property type="molecule type" value="Genomic_DNA"/>
</dbReference>
<reference evidence="1" key="1">
    <citation type="submission" date="2015-04" db="EMBL/GenBank/DDBJ databases">
        <authorList>
            <person name="Syromyatnikov M.Y."/>
            <person name="Popov V.N."/>
        </authorList>
    </citation>
    <scope>NUCLEOTIDE SEQUENCE</scope>
    <source>
        <strain evidence="1">MO-1</strain>
    </source>
</reference>
<organism evidence="1">
    <name type="scientific">Magnetococcus massalia (strain MO-1)</name>
    <dbReference type="NCBI Taxonomy" id="451514"/>
    <lineage>
        <taxon>Bacteria</taxon>
        <taxon>Pseudomonadati</taxon>
        <taxon>Pseudomonadota</taxon>
        <taxon>Magnetococcia</taxon>
        <taxon>Magnetococcales</taxon>
        <taxon>Magnetococcaceae</taxon>
        <taxon>Magnetococcus</taxon>
    </lineage>
</organism>